<evidence type="ECO:0000313" key="2">
    <source>
        <dbReference type="Proteomes" id="UP000663144"/>
    </source>
</evidence>
<organism evidence="1 2">
    <name type="scientific">Synechococcus phage S-H38</name>
    <dbReference type="NCBI Taxonomy" id="2783673"/>
    <lineage>
        <taxon>Viruses</taxon>
        <taxon>Duplodnaviria</taxon>
        <taxon>Heunggongvirae</taxon>
        <taxon>Uroviricota</taxon>
        <taxon>Caudoviricetes</taxon>
        <taxon>Pantevenvirales</taxon>
        <taxon>Kyanoviridae</taxon>
        <taxon>Yellowseavirus</taxon>
        <taxon>Yellowseavirus thirtyeight</taxon>
    </lineage>
</organism>
<reference evidence="1" key="1">
    <citation type="submission" date="2020-10" db="EMBL/GenBank/DDBJ databases">
        <title>The Isolation and Genome Sequence of a Novel Cyanophage S-H38 from the Yellow Sea, China.</title>
        <authorList>
            <person name="Jiang T."/>
        </authorList>
    </citation>
    <scope>NUCLEOTIDE SEQUENCE</scope>
</reference>
<accession>A0A873WD59</accession>
<protein>
    <submittedName>
        <fullName evidence="1">Uncharacterized protein</fullName>
    </submittedName>
</protein>
<proteinExistence type="predicted"/>
<dbReference type="GeneID" id="77946574"/>
<dbReference type="EMBL" id="MW117965">
    <property type="protein sequence ID" value="QPB07878.1"/>
    <property type="molecule type" value="Genomic_DNA"/>
</dbReference>
<dbReference type="Proteomes" id="UP000663144">
    <property type="component" value="Segment"/>
</dbReference>
<dbReference type="RefSeq" id="YP_010670369.1">
    <property type="nucleotide sequence ID" value="NC_070964.1"/>
</dbReference>
<name>A0A873WD59_9CAUD</name>
<keyword evidence="2" id="KW-1185">Reference proteome</keyword>
<evidence type="ECO:0000313" key="1">
    <source>
        <dbReference type="EMBL" id="QPB07878.1"/>
    </source>
</evidence>
<sequence>MPTYRFQDQETGEIFEKWMYMSDREKYLEENPNVKQLPTALNSVSGTGMGTKQDGGFKEVMSKVQSAHPRANLSRFT</sequence>
<dbReference type="KEGG" id="vg:77946574"/>